<feature type="compositionally biased region" description="Low complexity" evidence="1">
    <location>
        <begin position="440"/>
        <end position="450"/>
    </location>
</feature>
<feature type="compositionally biased region" description="Polar residues" evidence="1">
    <location>
        <begin position="227"/>
        <end position="255"/>
    </location>
</feature>
<dbReference type="Proteomes" id="UP001390339">
    <property type="component" value="Unassembled WGS sequence"/>
</dbReference>
<evidence type="ECO:0000313" key="2">
    <source>
        <dbReference type="EMBL" id="KAK8873890.1"/>
    </source>
</evidence>
<feature type="region of interest" description="Disordered" evidence="1">
    <location>
        <begin position="1"/>
        <end position="29"/>
    </location>
</feature>
<dbReference type="EMBL" id="JAPCWZ010000003">
    <property type="protein sequence ID" value="KAK8873890.1"/>
    <property type="molecule type" value="Genomic_DNA"/>
</dbReference>
<feature type="region of interest" description="Disordered" evidence="1">
    <location>
        <begin position="385"/>
        <end position="485"/>
    </location>
</feature>
<protein>
    <submittedName>
        <fullName evidence="2">Uncharacterized protein</fullName>
    </submittedName>
</protein>
<keyword evidence="3" id="KW-1185">Reference proteome</keyword>
<evidence type="ECO:0000313" key="3">
    <source>
        <dbReference type="Proteomes" id="UP001390339"/>
    </source>
</evidence>
<gene>
    <name evidence="2" type="ORF">PGQ11_004404</name>
</gene>
<proteinExistence type="predicted"/>
<reference evidence="2 3" key="1">
    <citation type="journal article" date="2024" name="IMA Fungus">
        <title>Apiospora arundinis, a panoply of carbohydrate-active enzymes and secondary metabolites.</title>
        <authorList>
            <person name="Sorensen T."/>
            <person name="Petersen C."/>
            <person name="Muurmann A.T."/>
            <person name="Christiansen J.V."/>
            <person name="Brundto M.L."/>
            <person name="Overgaard C.K."/>
            <person name="Boysen A.T."/>
            <person name="Wollenberg R.D."/>
            <person name="Larsen T.O."/>
            <person name="Sorensen J.L."/>
            <person name="Nielsen K.L."/>
            <person name="Sondergaard T.E."/>
        </authorList>
    </citation>
    <scope>NUCLEOTIDE SEQUENCE [LARGE SCALE GENOMIC DNA]</scope>
    <source>
        <strain evidence="2 3">AAU 773</strain>
    </source>
</reference>
<feature type="region of interest" description="Disordered" evidence="1">
    <location>
        <begin position="186"/>
        <end position="297"/>
    </location>
</feature>
<sequence length="485" mass="52185">MRFFGDMASHDTSSTKGDPRPSDPSTPKAVYVSVSVEPCNSEDTRKYWAEREARAKAGLANPSVHVNRASGEFDQGLVNAILAGKGELIATTVDGVHQDNNMSSSLSGAHVGDDTVVHHDIGDNDTSDSGPVTDAYKSTGPFISTQSISRDSVLRTSDPFVDKNTAKCASETTRYNIPANKRIGPYQSAASLSPTANPSDEDDIFIGGEPGPDVGYRYRSESRVRRPSTSMVTVPNNSHNVQPGPSSSQLPSYSICNIPPSSSRPASRARNRRPSDVHPKRSASSLRSKFSSRNISTSIDDQDRPIVVTNALHHIIYDAPCRHCETNNCACLTPDSPGVPPADPTSNSKTRIATEGFCRHCVLNRCSCIVEDPRWGLHHASTAFRQAQQGPRNTGQEQGQEVASEQQSLRIISDAGTVRRYATAQEHDDSGASSEGQMETTITTAPTTVPRTPPPAYRLPCRLRNNGGDHNIDNPGASVASAKDH</sequence>
<evidence type="ECO:0000256" key="1">
    <source>
        <dbReference type="SAM" id="MobiDB-lite"/>
    </source>
</evidence>
<feature type="compositionally biased region" description="Polar residues" evidence="1">
    <location>
        <begin position="385"/>
        <end position="410"/>
    </location>
</feature>
<organism evidence="2 3">
    <name type="scientific">Apiospora arundinis</name>
    <dbReference type="NCBI Taxonomy" id="335852"/>
    <lineage>
        <taxon>Eukaryota</taxon>
        <taxon>Fungi</taxon>
        <taxon>Dikarya</taxon>
        <taxon>Ascomycota</taxon>
        <taxon>Pezizomycotina</taxon>
        <taxon>Sordariomycetes</taxon>
        <taxon>Xylariomycetidae</taxon>
        <taxon>Amphisphaeriales</taxon>
        <taxon>Apiosporaceae</taxon>
        <taxon>Apiospora</taxon>
    </lineage>
</organism>
<feature type="compositionally biased region" description="Low complexity" evidence="1">
    <location>
        <begin position="282"/>
        <end position="296"/>
    </location>
</feature>
<name>A0ABR2J7V9_9PEZI</name>
<accession>A0ABR2J7V9</accession>
<comment type="caution">
    <text evidence="2">The sequence shown here is derived from an EMBL/GenBank/DDBJ whole genome shotgun (WGS) entry which is preliminary data.</text>
</comment>
<feature type="compositionally biased region" description="Polar residues" evidence="1">
    <location>
        <begin position="188"/>
        <end position="198"/>
    </location>
</feature>